<reference evidence="2 3" key="1">
    <citation type="submission" date="2017-09" db="EMBL/GenBank/DDBJ databases">
        <authorList>
            <person name="Lee N."/>
            <person name="Cho B.-K."/>
        </authorList>
    </citation>
    <scope>NUCLEOTIDE SEQUENCE [LARGE SCALE GENOMIC DNA]</scope>
    <source>
        <strain evidence="2 3">ATCC 13879</strain>
    </source>
</reference>
<dbReference type="Proteomes" id="UP000326041">
    <property type="component" value="Chromosome"/>
</dbReference>
<gene>
    <name evidence="2" type="ORF">CP972_16930</name>
</gene>
<evidence type="ECO:0000313" key="2">
    <source>
        <dbReference type="EMBL" id="QEV07104.1"/>
    </source>
</evidence>
<accession>A0ABX6AYR3</accession>
<evidence type="ECO:0000313" key="3">
    <source>
        <dbReference type="Proteomes" id="UP000326041"/>
    </source>
</evidence>
<dbReference type="GeneID" id="95536217"/>
<evidence type="ECO:0000259" key="1">
    <source>
        <dbReference type="Pfam" id="PF08410"/>
    </source>
</evidence>
<name>A0ABX6AYR3_9ACTN</name>
<keyword evidence="3" id="KW-1185">Reference proteome</keyword>
<sequence length="66" mass="6983">MRTPPDGLPAYRVLTGPDDVAFCHRVSEALAMGYRLHEGPSVTFDGDRVIVAQAVVWPAAGDAAST</sequence>
<dbReference type="Pfam" id="PF08410">
    <property type="entry name" value="DUF1737"/>
    <property type="match status" value="1"/>
</dbReference>
<proteinExistence type="predicted"/>
<dbReference type="InterPro" id="IPR013619">
    <property type="entry name" value="DUF1737"/>
</dbReference>
<feature type="domain" description="DUF1737" evidence="1">
    <location>
        <begin position="10"/>
        <end position="56"/>
    </location>
</feature>
<dbReference type="EMBL" id="CP023697">
    <property type="protein sequence ID" value="QEV07104.1"/>
    <property type="molecule type" value="Genomic_DNA"/>
</dbReference>
<dbReference type="RefSeq" id="WP_055605627.1">
    <property type="nucleotide sequence ID" value="NZ_CP023697.1"/>
</dbReference>
<protein>
    <submittedName>
        <fullName evidence="2">DUF1737 domain-containing protein</fullName>
    </submittedName>
</protein>
<organism evidence="2 3">
    <name type="scientific">Streptomyces prasinus</name>
    <dbReference type="NCBI Taxonomy" id="67345"/>
    <lineage>
        <taxon>Bacteria</taxon>
        <taxon>Bacillati</taxon>
        <taxon>Actinomycetota</taxon>
        <taxon>Actinomycetes</taxon>
        <taxon>Kitasatosporales</taxon>
        <taxon>Streptomycetaceae</taxon>
        <taxon>Streptomyces</taxon>
    </lineage>
</organism>